<name>A0A7S2USD8_9STRA</name>
<gene>
    <name evidence="1" type="ORF">FJAP1339_LOCUS349</name>
</gene>
<accession>A0A7S2USD8</accession>
<evidence type="ECO:0000313" key="1">
    <source>
        <dbReference type="EMBL" id="CAD9857833.1"/>
    </source>
</evidence>
<protein>
    <submittedName>
        <fullName evidence="1">Uncharacterized protein</fullName>
    </submittedName>
</protein>
<dbReference type="EMBL" id="HBHR01001087">
    <property type="protein sequence ID" value="CAD9857833.1"/>
    <property type="molecule type" value="Transcribed_RNA"/>
</dbReference>
<dbReference type="AlphaFoldDB" id="A0A7S2USD8"/>
<reference evidence="1" key="1">
    <citation type="submission" date="2021-01" db="EMBL/GenBank/DDBJ databases">
        <authorList>
            <person name="Corre E."/>
            <person name="Pelletier E."/>
            <person name="Niang G."/>
            <person name="Scheremetjew M."/>
            <person name="Finn R."/>
            <person name="Kale V."/>
            <person name="Holt S."/>
            <person name="Cochrane G."/>
            <person name="Meng A."/>
            <person name="Brown T."/>
            <person name="Cohen L."/>
        </authorList>
    </citation>
    <scope>NUCLEOTIDE SEQUENCE</scope>
    <source>
        <strain evidence="1">CCMP1661</strain>
    </source>
</reference>
<proteinExistence type="predicted"/>
<organism evidence="1">
    <name type="scientific">Fibrocapsa japonica</name>
    <dbReference type="NCBI Taxonomy" id="94617"/>
    <lineage>
        <taxon>Eukaryota</taxon>
        <taxon>Sar</taxon>
        <taxon>Stramenopiles</taxon>
        <taxon>Ochrophyta</taxon>
        <taxon>Raphidophyceae</taxon>
        <taxon>Chattonellales</taxon>
        <taxon>Chattonellaceae</taxon>
        <taxon>Fibrocapsa</taxon>
    </lineage>
</organism>
<sequence length="156" mass="17325">MHSVLSSAAGQLGLKVAFYLDYNLFGEERDMLIEQSKVVLNVHFYPQAALEVHRIEYLLAKGKCVVSERSSDPALDSQYEGAVLFVDGGLENLAREAVRMVTPADDTEGSGPHQRQQLARRGLELAHDRLRFLHPLKEVLNNFSSLPFMLPSSGVS</sequence>